<dbReference type="PANTHER" id="PTHR13754">
    <property type="entry name" value="METALLO-BETA-LACTAMASE SUPERFAMILY PROTEIN"/>
    <property type="match status" value="1"/>
</dbReference>
<name>A0A7Y3SVH5_9CLOT</name>
<dbReference type="AlphaFoldDB" id="A0A7Y3SVH5"/>
<dbReference type="SUPFAM" id="SSF56281">
    <property type="entry name" value="Metallo-hydrolase/oxidoreductase"/>
    <property type="match status" value="1"/>
</dbReference>
<evidence type="ECO:0000313" key="3">
    <source>
        <dbReference type="Proteomes" id="UP000531659"/>
    </source>
</evidence>
<dbReference type="Gene3D" id="3.60.15.10">
    <property type="entry name" value="Ribonuclease Z/Hydroxyacylglutathione hydrolase-like"/>
    <property type="match status" value="1"/>
</dbReference>
<dbReference type="PANTHER" id="PTHR13754:SF13">
    <property type="entry name" value="METALLO-BETA-LACTAMASE SUPERFAMILY PROTEIN (AFU_ORTHOLOGUE AFUA_3G07630)"/>
    <property type="match status" value="1"/>
</dbReference>
<gene>
    <name evidence="2" type="ORF">HLQ16_07470</name>
</gene>
<evidence type="ECO:0000313" key="2">
    <source>
        <dbReference type="EMBL" id="NNU75768.1"/>
    </source>
</evidence>
<dbReference type="InterPro" id="IPR036866">
    <property type="entry name" value="RibonucZ/Hydroxyglut_hydro"/>
</dbReference>
<dbReference type="InterPro" id="IPR041712">
    <property type="entry name" value="DHPS-like_MBL-fold"/>
</dbReference>
<dbReference type="InterPro" id="IPR001279">
    <property type="entry name" value="Metallo-B-lactamas"/>
</dbReference>
<sequence>MKITTLIENTQDENEKLNYEHGISMFIETEKCNILFDTGKTGDFIENAEKLNIDLKSIDVIILSHAHYDHCGGVRRLLETYNITPQIIVSEHFFQNSNKFYYSDGSLKSDFSKETGYTYVGIDFDKEYLQSKGISVNFVQADTIEVSDDVFVFSNFNKYYDFEKLNKNMKLKIDDKYKIDTFNDEIAVGLKTKDGIVVLLGCAHPGFLNIVKTIQEITKEKIVGIVGGTHLIEADEERVDKSIECINNLNVNLLGLSHCTGDKAVKMFHDNCKNSFMNITGTILTLE</sequence>
<organism evidence="2 3">
    <name type="scientific">Clostridium estertheticum</name>
    <dbReference type="NCBI Taxonomy" id="238834"/>
    <lineage>
        <taxon>Bacteria</taxon>
        <taxon>Bacillati</taxon>
        <taxon>Bacillota</taxon>
        <taxon>Clostridia</taxon>
        <taxon>Eubacteriales</taxon>
        <taxon>Clostridiaceae</taxon>
        <taxon>Clostridium</taxon>
    </lineage>
</organism>
<dbReference type="GO" id="GO:0016740">
    <property type="term" value="F:transferase activity"/>
    <property type="evidence" value="ECO:0007669"/>
    <property type="project" value="TreeGrafter"/>
</dbReference>
<dbReference type="InterPro" id="IPR052926">
    <property type="entry name" value="Metallo-beta-lactamase_dom"/>
</dbReference>
<evidence type="ECO:0000259" key="1">
    <source>
        <dbReference type="Pfam" id="PF00753"/>
    </source>
</evidence>
<feature type="domain" description="Metallo-beta-lactamase" evidence="1">
    <location>
        <begin position="24"/>
        <end position="110"/>
    </location>
</feature>
<keyword evidence="2" id="KW-0378">Hydrolase</keyword>
<proteinExistence type="predicted"/>
<comment type="caution">
    <text evidence="2">The sequence shown here is derived from an EMBL/GenBank/DDBJ whole genome shotgun (WGS) entry which is preliminary data.</text>
</comment>
<dbReference type="GO" id="GO:0016787">
    <property type="term" value="F:hydrolase activity"/>
    <property type="evidence" value="ECO:0007669"/>
    <property type="project" value="UniProtKB-KW"/>
</dbReference>
<dbReference type="CDD" id="cd07713">
    <property type="entry name" value="DHPS-like_MBL-fold"/>
    <property type="match status" value="1"/>
</dbReference>
<accession>A0A7Y3SVH5</accession>
<dbReference type="Pfam" id="PF00753">
    <property type="entry name" value="Lactamase_B"/>
    <property type="match status" value="1"/>
</dbReference>
<dbReference type="Proteomes" id="UP000531659">
    <property type="component" value="Unassembled WGS sequence"/>
</dbReference>
<reference evidence="2 3" key="1">
    <citation type="submission" date="2020-05" db="EMBL/GenBank/DDBJ databases">
        <title>Complete genome of Clostridium estertheticum subspecies estertheticum, isolated from Vacuum packed lamb meat from New Zealand imported to Switzerland.</title>
        <authorList>
            <person name="Wambui J."/>
            <person name="Stevens M.J.A."/>
            <person name="Stephan R."/>
        </authorList>
    </citation>
    <scope>NUCLEOTIDE SEQUENCE [LARGE SCALE GENOMIC DNA]</scope>
    <source>
        <strain evidence="2 3">CEST001</strain>
    </source>
</reference>
<dbReference type="EMBL" id="JABEYB010000005">
    <property type="protein sequence ID" value="NNU75768.1"/>
    <property type="molecule type" value="Genomic_DNA"/>
</dbReference>
<dbReference type="RefSeq" id="WP_171296538.1">
    <property type="nucleotide sequence ID" value="NZ_CP087098.1"/>
</dbReference>
<protein>
    <submittedName>
        <fullName evidence="2">MBL fold metallo-hydrolase</fullName>
    </submittedName>
</protein>